<reference evidence="2" key="1">
    <citation type="submission" date="2024-02" db="UniProtKB">
        <authorList>
            <consortium name="WormBaseParasite"/>
        </authorList>
    </citation>
    <scope>IDENTIFICATION</scope>
</reference>
<evidence type="ECO:0000313" key="1">
    <source>
        <dbReference type="Proteomes" id="UP000035681"/>
    </source>
</evidence>
<sequence>MAHCLNYYINKQPNNYLYIKLNEKYYRGKIGIFDKELCNKFEHRCQMEVHYVDFYIPWKIAQKINTVNIFNVVPNRKQTFNISKAAAYNKPYYRLTHNERNDRIILYYKNLSPEVYNLLQYYIKIKLVILIPASNYPFTKLMNPSNLIHGMATKIFLNTSDSYRFSSKEAILLHARSNYILLKKNNLSEVEIFKENERENLITRYMLIQKQINMTLPFIYGPLMGKYLESCMSLEVKKQAKVSFAIYDKCKTIMDGISKWIY</sequence>
<name>A0AAF5D4I6_STRER</name>
<evidence type="ECO:0008006" key="3">
    <source>
        <dbReference type="Google" id="ProtNLM"/>
    </source>
</evidence>
<keyword evidence="1" id="KW-1185">Reference proteome</keyword>
<dbReference type="AlphaFoldDB" id="A0AAF5D4I6"/>
<organism evidence="1 2">
    <name type="scientific">Strongyloides stercoralis</name>
    <name type="common">Threadworm</name>
    <dbReference type="NCBI Taxonomy" id="6248"/>
    <lineage>
        <taxon>Eukaryota</taxon>
        <taxon>Metazoa</taxon>
        <taxon>Ecdysozoa</taxon>
        <taxon>Nematoda</taxon>
        <taxon>Chromadorea</taxon>
        <taxon>Rhabditida</taxon>
        <taxon>Tylenchina</taxon>
        <taxon>Panagrolaimomorpha</taxon>
        <taxon>Strongyloidoidea</taxon>
        <taxon>Strongyloididae</taxon>
        <taxon>Strongyloides</taxon>
    </lineage>
</organism>
<protein>
    <recommendedName>
        <fullName evidence="3">Glycosyltransferase family 92 protein</fullName>
    </recommendedName>
</protein>
<dbReference type="Proteomes" id="UP000035681">
    <property type="component" value="Unplaced"/>
</dbReference>
<accession>A0AAF5D4I6</accession>
<proteinExistence type="predicted"/>
<evidence type="ECO:0000313" key="2">
    <source>
        <dbReference type="WBParaSite" id="TCONS_00006227.p1"/>
    </source>
</evidence>
<dbReference type="WBParaSite" id="TCONS_00006227.p1">
    <property type="protein sequence ID" value="TCONS_00006227.p1"/>
    <property type="gene ID" value="XLOC_004395"/>
</dbReference>